<sequence length="424" mass="47694">MSWYSRCSWCGGPFNGGNCQRCTNKKVYVVNGVLASGVDMVLEKDLVGFALQEMEIHPLMFLVQTISMILQNPSTRHTQCELCGNDSHYGYDCPPRFPLVYEQEPSYNQNFVFNRSSRNLNQQRISDVNDRWDKLNESQNELLNMMQSFCEMAANLSTYSPKSSRRFNFFCYDDNDYEESTIPLNEIVSLVPPSIAITPILPIEKLEDSLIMGDEDLSTIPEKESNEVIKSSVKDLVLIPSESEDTSGSDSEYDLSSYDDFSLIDVPEGKSVTFSNPLFDSNDDFTSSDDESLSDEDVPEDNTIKNKDSYDSNPDEPDLLVTPLSNANEDECFDPGDDVDKIELLRDPSTPKMSVASFSKEPVASHQSGTFMCFNIYPNILNESPMEICSSTRFNPNITMIWGLPGFKTLVLVVLSIVHSSFNP</sequence>
<feature type="region of interest" description="Disordered" evidence="1">
    <location>
        <begin position="275"/>
        <end position="318"/>
    </location>
</feature>
<dbReference type="EMBL" id="BKCJ010000933">
    <property type="protein sequence ID" value="GEU37471.1"/>
    <property type="molecule type" value="Genomic_DNA"/>
</dbReference>
<evidence type="ECO:0000256" key="1">
    <source>
        <dbReference type="SAM" id="MobiDB-lite"/>
    </source>
</evidence>
<organism evidence="2">
    <name type="scientific">Tanacetum cinerariifolium</name>
    <name type="common">Dalmatian daisy</name>
    <name type="synonym">Chrysanthemum cinerariifolium</name>
    <dbReference type="NCBI Taxonomy" id="118510"/>
    <lineage>
        <taxon>Eukaryota</taxon>
        <taxon>Viridiplantae</taxon>
        <taxon>Streptophyta</taxon>
        <taxon>Embryophyta</taxon>
        <taxon>Tracheophyta</taxon>
        <taxon>Spermatophyta</taxon>
        <taxon>Magnoliopsida</taxon>
        <taxon>eudicotyledons</taxon>
        <taxon>Gunneridae</taxon>
        <taxon>Pentapetalae</taxon>
        <taxon>asterids</taxon>
        <taxon>campanulids</taxon>
        <taxon>Asterales</taxon>
        <taxon>Asteraceae</taxon>
        <taxon>Asteroideae</taxon>
        <taxon>Anthemideae</taxon>
        <taxon>Anthemidinae</taxon>
        <taxon>Tanacetum</taxon>
    </lineage>
</organism>
<name>A0A6L2JKB4_TANCI</name>
<evidence type="ECO:0000313" key="2">
    <source>
        <dbReference type="EMBL" id="GEU37471.1"/>
    </source>
</evidence>
<reference evidence="2" key="1">
    <citation type="journal article" date="2019" name="Sci. Rep.">
        <title>Draft genome of Tanacetum cinerariifolium, the natural source of mosquito coil.</title>
        <authorList>
            <person name="Yamashiro T."/>
            <person name="Shiraishi A."/>
            <person name="Satake H."/>
            <person name="Nakayama K."/>
        </authorList>
    </citation>
    <scope>NUCLEOTIDE SEQUENCE</scope>
</reference>
<comment type="caution">
    <text evidence="2">The sequence shown here is derived from an EMBL/GenBank/DDBJ whole genome shotgun (WGS) entry which is preliminary data.</text>
</comment>
<proteinExistence type="predicted"/>
<dbReference type="AlphaFoldDB" id="A0A6L2JKB4"/>
<gene>
    <name evidence="2" type="ORF">Tci_009449</name>
</gene>
<accession>A0A6L2JKB4</accession>
<feature type="compositionally biased region" description="Acidic residues" evidence="1">
    <location>
        <begin position="281"/>
        <end position="300"/>
    </location>
</feature>
<protein>
    <submittedName>
        <fullName evidence="2">Uncharacterized protein</fullName>
    </submittedName>
</protein>